<name>A0A6J2T7P7_DROLE</name>
<keyword evidence="4" id="KW-0967">Endosome</keyword>
<dbReference type="GO" id="GO:0007034">
    <property type="term" value="P:vacuolar transport"/>
    <property type="evidence" value="ECO:0007669"/>
    <property type="project" value="TreeGrafter"/>
</dbReference>
<evidence type="ECO:0000259" key="6">
    <source>
        <dbReference type="Pfam" id="PF04840"/>
    </source>
</evidence>
<evidence type="ECO:0000313" key="8">
    <source>
        <dbReference type="RefSeq" id="XP_030371290.1"/>
    </source>
</evidence>
<dbReference type="GO" id="GO:0005770">
    <property type="term" value="C:late endosome"/>
    <property type="evidence" value="ECO:0007669"/>
    <property type="project" value="UniProtKB-SubCell"/>
</dbReference>
<reference evidence="8" key="1">
    <citation type="submission" date="2025-08" db="UniProtKB">
        <authorList>
            <consortium name="RefSeq"/>
        </authorList>
    </citation>
    <scope>IDENTIFICATION</scope>
    <source>
        <strain evidence="8">11010-0011.00</strain>
        <tissue evidence="8">Whole body</tissue>
    </source>
</reference>
<organism evidence="7 8">
    <name type="scientific">Drosophila lebanonensis</name>
    <name type="common">Fruit fly</name>
    <name type="synonym">Scaptodrosophila lebanonensis</name>
    <dbReference type="NCBI Taxonomy" id="7225"/>
    <lineage>
        <taxon>Eukaryota</taxon>
        <taxon>Metazoa</taxon>
        <taxon>Ecdysozoa</taxon>
        <taxon>Arthropoda</taxon>
        <taxon>Hexapoda</taxon>
        <taxon>Insecta</taxon>
        <taxon>Pterygota</taxon>
        <taxon>Neoptera</taxon>
        <taxon>Endopterygota</taxon>
        <taxon>Diptera</taxon>
        <taxon>Brachycera</taxon>
        <taxon>Muscomorpha</taxon>
        <taxon>Ephydroidea</taxon>
        <taxon>Drosophilidae</taxon>
        <taxon>Scaptodrosophila</taxon>
    </lineage>
</organism>
<gene>
    <name evidence="8" type="primary">LOC115621715</name>
</gene>
<evidence type="ECO:0000256" key="4">
    <source>
        <dbReference type="ARBA" id="ARBA00022753"/>
    </source>
</evidence>
<keyword evidence="5" id="KW-0968">Cytoplasmic vesicle</keyword>
<dbReference type="GO" id="GO:0005769">
    <property type="term" value="C:early endosome"/>
    <property type="evidence" value="ECO:0007669"/>
    <property type="project" value="UniProtKB-SubCell"/>
</dbReference>
<dbReference type="CTD" id="43521"/>
<proteinExistence type="predicted"/>
<evidence type="ECO:0000313" key="7">
    <source>
        <dbReference type="Proteomes" id="UP000504634"/>
    </source>
</evidence>
<feature type="domain" description="Vps16 C-terminal" evidence="6">
    <location>
        <begin position="133"/>
        <end position="241"/>
    </location>
</feature>
<evidence type="ECO:0000256" key="5">
    <source>
        <dbReference type="ARBA" id="ARBA00023329"/>
    </source>
</evidence>
<dbReference type="PANTHER" id="PTHR13364:SF6">
    <property type="entry name" value="SPERMATOGENESIS-DEFECTIVE PROTEIN 39 HOMOLOG"/>
    <property type="match status" value="1"/>
</dbReference>
<dbReference type="Proteomes" id="UP000504634">
    <property type="component" value="Unplaced"/>
</dbReference>
<dbReference type="InterPro" id="IPR040057">
    <property type="entry name" value="Spe-39"/>
</dbReference>
<dbReference type="OrthoDB" id="9977282at2759"/>
<comment type="subcellular location">
    <subcellularLocation>
        <location evidence="2">Cytoplasmic vesicle</location>
    </subcellularLocation>
    <subcellularLocation>
        <location evidence="1">Early endosome</location>
    </subcellularLocation>
    <subcellularLocation>
        <location evidence="3">Late endosome</location>
    </subcellularLocation>
</comment>
<evidence type="ECO:0000256" key="1">
    <source>
        <dbReference type="ARBA" id="ARBA00004412"/>
    </source>
</evidence>
<protein>
    <submittedName>
        <fullName evidence="8">Vacuolar protein sorting-associated protein 16B</fullName>
    </submittedName>
</protein>
<dbReference type="InterPro" id="IPR006925">
    <property type="entry name" value="Vps16_C"/>
</dbReference>
<dbReference type="PANTHER" id="PTHR13364">
    <property type="entry name" value="DEFECTIVE SPERMATOGENESIS PROTEIN 39"/>
    <property type="match status" value="1"/>
</dbReference>
<evidence type="ECO:0000256" key="3">
    <source>
        <dbReference type="ARBA" id="ARBA00004603"/>
    </source>
</evidence>
<keyword evidence="7" id="KW-1185">Reference proteome</keyword>
<accession>A0A6J2T7P7</accession>
<sequence length="455" mass="51550">MESQLETDNFWNRSSRAAFSFDDDDDIDAVGASDFTKWDNNAIFNDDTISEASFDNSVGSLNLSIKSIITDEALKLVLQEQTLDDCVVCKGVTPEEELRLLRRQIQNTLYSPSPEATAVKLLQGKTVSLEVFKSLHEKQQLLDTLLQNGGGDAVIGVLLFLKRTLNANQFHSILQRRPKALEHYLSYLRQAGELNSCLDLLQRFGRSQEAALLQFQAAMSCNELVIRKQQLQRLVDAYANAGVGIIPLHEQIFHAALKLQLLVERERGSGLGKQLSDHATPVEVLYACCQINNNWKEQDMLKLISPQRFSADQQISAAQYEWTALNERARAQAYADLEAIFERVPTWNPIKSKQFHISFDLALAVQRLYELKAPPTVLQMFLSKMNNNSDKLRLAQRVKCTKAIIDAMVGLKQVQELQILKDTLAERSDDQFYCENAIKGLQTKRWTTDNIKLKL</sequence>
<evidence type="ECO:0000256" key="2">
    <source>
        <dbReference type="ARBA" id="ARBA00004541"/>
    </source>
</evidence>
<dbReference type="GeneID" id="115621715"/>
<dbReference type="GO" id="GO:0006886">
    <property type="term" value="P:intracellular protein transport"/>
    <property type="evidence" value="ECO:0007669"/>
    <property type="project" value="InterPro"/>
</dbReference>
<dbReference type="Pfam" id="PF04840">
    <property type="entry name" value="Vps16_C"/>
    <property type="match status" value="1"/>
</dbReference>
<dbReference type="AlphaFoldDB" id="A0A6J2T7P7"/>
<dbReference type="RefSeq" id="XP_030371290.1">
    <property type="nucleotide sequence ID" value="XM_030515430.1"/>
</dbReference>